<dbReference type="RefSeq" id="WP_086034631.1">
    <property type="nucleotide sequence ID" value="NZ_MDSU01000018.1"/>
</dbReference>
<keyword evidence="6 12" id="KW-0028">Amino-acid biosynthesis</keyword>
<comment type="catalytic activity">
    <reaction evidence="11 12">
        <text>L-aspartate 4-semialdehyde + pyruvate = (2S,4S)-4-hydroxy-2,3,4,5-tetrahydrodipicolinate + H2O + H(+)</text>
        <dbReference type="Rhea" id="RHEA:34171"/>
        <dbReference type="ChEBI" id="CHEBI:15361"/>
        <dbReference type="ChEBI" id="CHEBI:15377"/>
        <dbReference type="ChEBI" id="CHEBI:15378"/>
        <dbReference type="ChEBI" id="CHEBI:67139"/>
        <dbReference type="ChEBI" id="CHEBI:537519"/>
        <dbReference type="EC" id="4.3.3.7"/>
    </reaction>
</comment>
<dbReference type="EMBL" id="MDSU01000018">
    <property type="protein sequence ID" value="OSS42377.1"/>
    <property type="molecule type" value="Genomic_DNA"/>
</dbReference>
<protein>
    <recommendedName>
        <fullName evidence="4 12">4-hydroxy-tetrahydrodipicolinate synthase</fullName>
        <shortName evidence="12">HTPA synthase</shortName>
        <ecNumber evidence="4 12">4.3.3.7</ecNumber>
    </recommendedName>
</protein>
<dbReference type="PIRSF" id="PIRSF001365">
    <property type="entry name" value="DHDPS"/>
    <property type="match status" value="1"/>
</dbReference>
<evidence type="ECO:0000256" key="7">
    <source>
        <dbReference type="ARBA" id="ARBA00022915"/>
    </source>
</evidence>
<evidence type="ECO:0000313" key="16">
    <source>
        <dbReference type="EMBL" id="OSS42377.1"/>
    </source>
</evidence>
<comment type="pathway">
    <text evidence="2 12">Amino-acid biosynthesis; L-lysine biosynthesis via DAP pathway; (S)-tetrahydrodipicolinate from L-aspartate: step 3/4.</text>
</comment>
<evidence type="ECO:0000256" key="15">
    <source>
        <dbReference type="PIRSR" id="PIRSR001365-2"/>
    </source>
</evidence>
<feature type="binding site" evidence="12 15">
    <location>
        <position position="46"/>
    </location>
    <ligand>
        <name>pyruvate</name>
        <dbReference type="ChEBI" id="CHEBI:15361"/>
    </ligand>
</feature>
<evidence type="ECO:0000256" key="8">
    <source>
        <dbReference type="ARBA" id="ARBA00023154"/>
    </source>
</evidence>
<feature type="site" description="Part of a proton relay during catalysis" evidence="12">
    <location>
        <position position="45"/>
    </location>
</feature>
<keyword evidence="10 12" id="KW-0704">Schiff base</keyword>
<reference evidence="16 17" key="1">
    <citation type="journal article" date="2017" name="Front. Microbiol.">
        <title>Genome Sequence of Desulfurella amilsii Strain TR1 and Comparative Genomics of Desulfurellaceae Family.</title>
        <authorList>
            <person name="Florentino A.P."/>
            <person name="Stams A.J."/>
            <person name="Sanchez-Andrea I."/>
        </authorList>
    </citation>
    <scope>NUCLEOTIDE SEQUENCE [LARGE SCALE GENOMIC DNA]</scope>
    <source>
        <strain evidence="16 17">TR1</strain>
    </source>
</reference>
<dbReference type="PROSITE" id="PS00666">
    <property type="entry name" value="DHDPS_2"/>
    <property type="match status" value="1"/>
</dbReference>
<dbReference type="GO" id="GO:0005829">
    <property type="term" value="C:cytosol"/>
    <property type="evidence" value="ECO:0007669"/>
    <property type="project" value="TreeGrafter"/>
</dbReference>
<dbReference type="UniPathway" id="UPA00034">
    <property type="reaction ID" value="UER00017"/>
</dbReference>
<evidence type="ECO:0000256" key="3">
    <source>
        <dbReference type="ARBA" id="ARBA00007592"/>
    </source>
</evidence>
<evidence type="ECO:0000256" key="5">
    <source>
        <dbReference type="ARBA" id="ARBA00022490"/>
    </source>
</evidence>
<name>A0A1X4XXW9_9BACT</name>
<evidence type="ECO:0000256" key="2">
    <source>
        <dbReference type="ARBA" id="ARBA00005120"/>
    </source>
</evidence>
<evidence type="ECO:0000256" key="6">
    <source>
        <dbReference type="ARBA" id="ARBA00022605"/>
    </source>
</evidence>
<dbReference type="SMART" id="SM01130">
    <property type="entry name" value="DHDPS"/>
    <property type="match status" value="1"/>
</dbReference>
<dbReference type="Gene3D" id="3.20.20.70">
    <property type="entry name" value="Aldolase class I"/>
    <property type="match status" value="1"/>
</dbReference>
<dbReference type="GO" id="GO:0019877">
    <property type="term" value="P:diaminopimelate biosynthetic process"/>
    <property type="evidence" value="ECO:0007669"/>
    <property type="project" value="UniProtKB-UniRule"/>
</dbReference>
<comment type="caution">
    <text evidence="12">Was originally thought to be a dihydrodipicolinate synthase (DHDPS), catalyzing the condensation of (S)-aspartate-beta-semialdehyde [(S)-ASA] and pyruvate to dihydrodipicolinate (DHDP). However, it was shown in E.coli that the product of the enzymatic reaction is not dihydrodipicolinate but in fact (4S)-4-hydroxy-2,3,4,5-tetrahydro-(2S)-dipicolinic acid (HTPA), and that the consecutive dehydration reaction leading to DHDP is not spontaneous but catalyzed by DapB.</text>
</comment>
<comment type="subunit">
    <text evidence="12">Homotetramer; dimer of dimers.</text>
</comment>
<evidence type="ECO:0000256" key="13">
    <source>
        <dbReference type="PIRNR" id="PIRNR001365"/>
    </source>
</evidence>
<gene>
    <name evidence="12" type="primary">dapA</name>
    <name evidence="16" type="ORF">DESAMIL20_1930</name>
</gene>
<dbReference type="PRINTS" id="PR00146">
    <property type="entry name" value="DHPICSNTHASE"/>
</dbReference>
<evidence type="ECO:0000256" key="4">
    <source>
        <dbReference type="ARBA" id="ARBA00012086"/>
    </source>
</evidence>
<proteinExistence type="inferred from homology"/>
<dbReference type="Pfam" id="PF00701">
    <property type="entry name" value="DHDPS"/>
    <property type="match status" value="1"/>
</dbReference>
<dbReference type="PANTHER" id="PTHR12128:SF66">
    <property type="entry name" value="4-HYDROXY-2-OXOGLUTARATE ALDOLASE, MITOCHONDRIAL"/>
    <property type="match status" value="1"/>
</dbReference>
<comment type="caution">
    <text evidence="16">The sequence shown here is derived from an EMBL/GenBank/DDBJ whole genome shotgun (WGS) entry which is preliminary data.</text>
</comment>
<dbReference type="InterPro" id="IPR020625">
    <property type="entry name" value="Schiff_base-form_aldolases_AS"/>
</dbReference>
<evidence type="ECO:0000313" key="17">
    <source>
        <dbReference type="Proteomes" id="UP000194141"/>
    </source>
</evidence>
<dbReference type="AlphaFoldDB" id="A0A1X4XXW9"/>
<dbReference type="NCBIfam" id="TIGR00674">
    <property type="entry name" value="dapA"/>
    <property type="match status" value="1"/>
</dbReference>
<evidence type="ECO:0000256" key="1">
    <source>
        <dbReference type="ARBA" id="ARBA00003294"/>
    </source>
</evidence>
<dbReference type="OrthoDB" id="9782828at2"/>
<dbReference type="PANTHER" id="PTHR12128">
    <property type="entry name" value="DIHYDRODIPICOLINATE SYNTHASE"/>
    <property type="match status" value="1"/>
</dbReference>
<dbReference type="CDD" id="cd00950">
    <property type="entry name" value="DHDPS"/>
    <property type="match status" value="1"/>
</dbReference>
<keyword evidence="5 12" id="KW-0963">Cytoplasm</keyword>
<comment type="function">
    <text evidence="1 12">Catalyzes the condensation of (S)-aspartate-beta-semialdehyde [(S)-ASA] and pyruvate to 4-hydroxy-tetrahydrodipicolinate (HTPA).</text>
</comment>
<keyword evidence="8 12" id="KW-0457">Lysine biosynthesis</keyword>
<organism evidence="16 17">
    <name type="scientific">Desulfurella amilsii</name>
    <dbReference type="NCBI Taxonomy" id="1562698"/>
    <lineage>
        <taxon>Bacteria</taxon>
        <taxon>Pseudomonadati</taxon>
        <taxon>Campylobacterota</taxon>
        <taxon>Desulfurellia</taxon>
        <taxon>Desulfurellales</taxon>
        <taxon>Desulfurellaceae</taxon>
        <taxon>Desulfurella</taxon>
    </lineage>
</organism>
<evidence type="ECO:0000256" key="10">
    <source>
        <dbReference type="ARBA" id="ARBA00023270"/>
    </source>
</evidence>
<feature type="active site" description="Proton donor/acceptor" evidence="12 14">
    <location>
        <position position="134"/>
    </location>
</feature>
<evidence type="ECO:0000256" key="11">
    <source>
        <dbReference type="ARBA" id="ARBA00047836"/>
    </source>
</evidence>
<keyword evidence="17" id="KW-1185">Reference proteome</keyword>
<feature type="active site" description="Schiff-base intermediate with substrate" evidence="12 14">
    <location>
        <position position="162"/>
    </location>
</feature>
<evidence type="ECO:0000256" key="12">
    <source>
        <dbReference type="HAMAP-Rule" id="MF_00418"/>
    </source>
</evidence>
<dbReference type="GO" id="GO:0008840">
    <property type="term" value="F:4-hydroxy-tetrahydrodipicolinate synthase activity"/>
    <property type="evidence" value="ECO:0007669"/>
    <property type="project" value="UniProtKB-UniRule"/>
</dbReference>
<dbReference type="InterPro" id="IPR002220">
    <property type="entry name" value="DapA-like"/>
</dbReference>
<dbReference type="InterPro" id="IPR013785">
    <property type="entry name" value="Aldolase_TIM"/>
</dbReference>
<dbReference type="GO" id="GO:0009089">
    <property type="term" value="P:lysine biosynthetic process via diaminopimelate"/>
    <property type="evidence" value="ECO:0007669"/>
    <property type="project" value="UniProtKB-UniRule"/>
</dbReference>
<dbReference type="HAMAP" id="MF_00418">
    <property type="entry name" value="DapA"/>
    <property type="match status" value="1"/>
</dbReference>
<feature type="site" description="Part of a proton relay during catalysis" evidence="12">
    <location>
        <position position="108"/>
    </location>
</feature>
<keyword evidence="7 12" id="KW-0220">Diaminopimelate biosynthesis</keyword>
<evidence type="ECO:0000256" key="9">
    <source>
        <dbReference type="ARBA" id="ARBA00023239"/>
    </source>
</evidence>
<evidence type="ECO:0000256" key="14">
    <source>
        <dbReference type="PIRSR" id="PIRSR001365-1"/>
    </source>
</evidence>
<sequence length="293" mass="31787">MFELKGAMTAIVTPFKNGKFDDVSFRNLIKRQIENGIDCIVPCGTTGEAVTLDFNEYEKVVGTCVEECKGQVGVLAGAGSNNTKKVIEMAKLAQSLGADAILSVTPYYNKPTQEGLYQHYKAIADAVDVGVVIYNVPGRTSVNILPDAVARLSEIDNIIGIKEASGSLNQVSEIIEKAKEGFSVVSGDDFLTLPMLSIGGQGIISVTSNVAPAMISEQYDAFVAGDLKKAKALHHKMYPLHQMMFIETNPIPVKTAVALMGLVEEEFRLPLCKISNTNKEKLKTMLKEYEFLG</sequence>
<feature type="binding site" evidence="12 15">
    <location>
        <position position="204"/>
    </location>
    <ligand>
        <name>pyruvate</name>
        <dbReference type="ChEBI" id="CHEBI:15361"/>
    </ligand>
</feature>
<comment type="similarity">
    <text evidence="3 12 13">Belongs to the DapA family.</text>
</comment>
<comment type="subcellular location">
    <subcellularLocation>
        <location evidence="12">Cytoplasm</location>
    </subcellularLocation>
</comment>
<dbReference type="InterPro" id="IPR005263">
    <property type="entry name" value="DapA"/>
</dbReference>
<dbReference type="Proteomes" id="UP000194141">
    <property type="component" value="Unassembled WGS sequence"/>
</dbReference>
<dbReference type="SUPFAM" id="SSF51569">
    <property type="entry name" value="Aldolase"/>
    <property type="match status" value="1"/>
</dbReference>
<keyword evidence="9 12" id="KW-0456">Lyase</keyword>
<dbReference type="EC" id="4.3.3.7" evidence="4 12"/>
<dbReference type="STRING" id="1562698.DESAMIL20_1930"/>
<accession>A0A1X4XXW9</accession>